<dbReference type="EMBL" id="JBANAX010000279">
    <property type="protein sequence ID" value="KAL1215970.1"/>
    <property type="molecule type" value="Genomic_DNA"/>
</dbReference>
<gene>
    <name evidence="1" type="ORF">V5N11_032870</name>
</gene>
<keyword evidence="2" id="KW-1185">Reference proteome</keyword>
<comment type="caution">
    <text evidence="1">The sequence shown here is derived from an EMBL/GenBank/DDBJ whole genome shotgun (WGS) entry which is preliminary data.</text>
</comment>
<evidence type="ECO:0000313" key="2">
    <source>
        <dbReference type="Proteomes" id="UP001558713"/>
    </source>
</evidence>
<protein>
    <recommendedName>
        <fullName evidence="3">Transposase</fullName>
    </recommendedName>
</protein>
<name>A0ABD1BHM9_CARAN</name>
<organism evidence="1 2">
    <name type="scientific">Cardamine amara subsp. amara</name>
    <dbReference type="NCBI Taxonomy" id="228776"/>
    <lineage>
        <taxon>Eukaryota</taxon>
        <taxon>Viridiplantae</taxon>
        <taxon>Streptophyta</taxon>
        <taxon>Embryophyta</taxon>
        <taxon>Tracheophyta</taxon>
        <taxon>Spermatophyta</taxon>
        <taxon>Magnoliopsida</taxon>
        <taxon>eudicotyledons</taxon>
        <taxon>Gunneridae</taxon>
        <taxon>Pentapetalae</taxon>
        <taxon>rosids</taxon>
        <taxon>malvids</taxon>
        <taxon>Brassicales</taxon>
        <taxon>Brassicaceae</taxon>
        <taxon>Cardamineae</taxon>
        <taxon>Cardamine</taxon>
    </lineage>
</organism>
<evidence type="ECO:0000313" key="1">
    <source>
        <dbReference type="EMBL" id="KAL1215970.1"/>
    </source>
</evidence>
<evidence type="ECO:0008006" key="3">
    <source>
        <dbReference type="Google" id="ProtNLM"/>
    </source>
</evidence>
<proteinExistence type="predicted"/>
<dbReference type="Proteomes" id="UP001558713">
    <property type="component" value="Unassembled WGS sequence"/>
</dbReference>
<reference evidence="1 2" key="1">
    <citation type="submission" date="2024-04" db="EMBL/GenBank/DDBJ databases">
        <title>Genome assembly C_amara_ONT_v2.</title>
        <authorList>
            <person name="Yant L."/>
            <person name="Moore C."/>
            <person name="Slenker M."/>
        </authorList>
    </citation>
    <scope>NUCLEOTIDE SEQUENCE [LARGE SCALE GENOMIC DNA]</scope>
    <source>
        <tissue evidence="1">Leaf</tissue>
    </source>
</reference>
<accession>A0ABD1BHM9</accession>
<sequence length="129" mass="15280">MASHTACIVHLVQNIIAIRKTEQLGELVSATARTYRIEDFKKLFKEVREKDYRCADYLTRIGFEHWISLHFVRERCEAAKRDENTIPPKFQEILIANFRKGADYFILKIAEGRYKVHDRKNNGFEVNLY</sequence>
<dbReference type="AlphaFoldDB" id="A0ABD1BHM9"/>